<feature type="compositionally biased region" description="Basic and acidic residues" evidence="8">
    <location>
        <begin position="321"/>
        <end position="332"/>
    </location>
</feature>
<dbReference type="PROSITE" id="PS50011">
    <property type="entry name" value="PROTEIN_KINASE_DOM"/>
    <property type="match status" value="1"/>
</dbReference>
<dbReference type="EC" id="2.7.11.1" evidence="1"/>
<dbReference type="InterPro" id="IPR008271">
    <property type="entry name" value="Ser/Thr_kinase_AS"/>
</dbReference>
<feature type="binding site" evidence="7">
    <location>
        <position position="39"/>
    </location>
    <ligand>
        <name>ATP</name>
        <dbReference type="ChEBI" id="CHEBI:30616"/>
    </ligand>
</feature>
<dbReference type="CDD" id="cd14014">
    <property type="entry name" value="STKc_PknB_like"/>
    <property type="match status" value="1"/>
</dbReference>
<dbReference type="Gene3D" id="3.30.200.20">
    <property type="entry name" value="Phosphorylase Kinase, domain 1"/>
    <property type="match status" value="1"/>
</dbReference>
<dbReference type="EMBL" id="JASVWF010000006">
    <property type="protein sequence ID" value="MDL5158902.1"/>
    <property type="molecule type" value="Genomic_DNA"/>
</dbReference>
<accession>A0ABT7ME12</accession>
<dbReference type="InterPro" id="IPR015943">
    <property type="entry name" value="WD40/YVTN_repeat-like_dom_sf"/>
</dbReference>
<comment type="caution">
    <text evidence="11">The sequence shown here is derived from an EMBL/GenBank/DDBJ whole genome shotgun (WGS) entry which is preliminary data.</text>
</comment>
<evidence type="ECO:0000256" key="1">
    <source>
        <dbReference type="ARBA" id="ARBA00012513"/>
    </source>
</evidence>
<feature type="region of interest" description="Disordered" evidence="8">
    <location>
        <begin position="278"/>
        <end position="360"/>
    </location>
</feature>
<keyword evidence="2" id="KW-0723">Serine/threonine-protein kinase</keyword>
<evidence type="ECO:0000313" key="12">
    <source>
        <dbReference type="Proteomes" id="UP001231924"/>
    </source>
</evidence>
<keyword evidence="9" id="KW-0812">Transmembrane</keyword>
<name>A0ABT7ME12_9PSEU</name>
<keyword evidence="6 7" id="KW-0067">ATP-binding</keyword>
<evidence type="ECO:0000256" key="4">
    <source>
        <dbReference type="ARBA" id="ARBA00022741"/>
    </source>
</evidence>
<dbReference type="RefSeq" id="WP_286055463.1">
    <property type="nucleotide sequence ID" value="NZ_JASVWF010000006.1"/>
</dbReference>
<feature type="region of interest" description="Disordered" evidence="8">
    <location>
        <begin position="390"/>
        <end position="416"/>
    </location>
</feature>
<dbReference type="InterPro" id="IPR017441">
    <property type="entry name" value="Protein_kinase_ATP_BS"/>
</dbReference>
<keyword evidence="9" id="KW-1133">Transmembrane helix</keyword>
<dbReference type="SUPFAM" id="SSF56112">
    <property type="entry name" value="Protein kinase-like (PK-like)"/>
    <property type="match status" value="1"/>
</dbReference>
<dbReference type="PANTHER" id="PTHR43289:SF6">
    <property type="entry name" value="SERINE_THREONINE-PROTEIN KINASE NEKL-3"/>
    <property type="match status" value="1"/>
</dbReference>
<feature type="compositionally biased region" description="Low complexity" evidence="8">
    <location>
        <begin position="392"/>
        <end position="403"/>
    </location>
</feature>
<dbReference type="Pfam" id="PF00069">
    <property type="entry name" value="Pkinase"/>
    <property type="match status" value="1"/>
</dbReference>
<reference evidence="11 12" key="1">
    <citation type="submission" date="2023-06" db="EMBL/GenBank/DDBJ databases">
        <title>Actinomycetospora Odt1-22.</title>
        <authorList>
            <person name="Supong K."/>
        </authorList>
    </citation>
    <scope>NUCLEOTIDE SEQUENCE [LARGE SCALE GENOMIC DNA]</scope>
    <source>
        <strain evidence="11 12">Odt1-22</strain>
    </source>
</reference>
<evidence type="ECO:0000256" key="9">
    <source>
        <dbReference type="SAM" id="Phobius"/>
    </source>
</evidence>
<dbReference type="Gene3D" id="2.130.10.10">
    <property type="entry name" value="YVTN repeat-like/Quinoprotein amine dehydrogenase"/>
    <property type="match status" value="2"/>
</dbReference>
<dbReference type="PROSITE" id="PS00107">
    <property type="entry name" value="PROTEIN_KINASE_ATP"/>
    <property type="match status" value="1"/>
</dbReference>
<dbReference type="Proteomes" id="UP001231924">
    <property type="component" value="Unassembled WGS sequence"/>
</dbReference>
<dbReference type="InterPro" id="IPR000719">
    <property type="entry name" value="Prot_kinase_dom"/>
</dbReference>
<dbReference type="InterPro" id="IPR011044">
    <property type="entry name" value="Quino_amine_DH_bsu"/>
</dbReference>
<keyword evidence="12" id="KW-1185">Reference proteome</keyword>
<dbReference type="GO" id="GO:0016301">
    <property type="term" value="F:kinase activity"/>
    <property type="evidence" value="ECO:0007669"/>
    <property type="project" value="UniProtKB-KW"/>
</dbReference>
<sequence length="737" mass="77254">MVGGEEFGPYRLQRLLGRGGMGEVFAAYDVGQDREVAVKRLLAHMADDPDFQKRFKRESRAAARLRNPHVVPIHTYGEIDGRLFLDMRLVNGCDLERLLVEEGRLRASRAVAIVSQVASALDAAHRDGLVHRDVKPSNILLDRDFSDEDFVYLADFGITRASSGSSAALTASHVVVGSLQYMAPEQFDGVAGPEADIYSLGCVFYQCLTGALPFEVDGFPSLMKAHTEAAPPVPSLRCREVPSGFDDVIARAMAKDPADRYTSAAEFAKDARVVLDRSSAGHSARDGAAVPPASTRILTDPPTPVSDAEAGDPASAATVVTDRRPPTDDADRTAVVATPSGPTGPGGPGGPGGGRNQGKSRRGMVAALAVVLVAAVVAALVVIVGNSDTDTDTAAASSEATATGAPRPPAEEEKPIAVSRPDASLVGTFPTNGEPETVAVSPDGKSAYLTITGDRPALEVLDIASGQVLQDVPVPGPPYFVGVSPSGEHAYVTYYDKTQQQLVIGTMDTRLNEFDGAIPTGQRADQGSALTWLFGFAIAPKEPHLLYVPNMNASTVSVLDPESRAPVAEIPTPASPHWVALTPDGRYGYVTNHVPGQITIIDTTTNAVVGSVPIGPGVAPHSIAVSPDGKLVEEVNYDGDSVTFIDAASNTVIGTTPLPEGPQSIAFAPDGAHSYVVNEDGKSMSIIDNRTRQVTQNVPAGDDASMVALTPDGSRAVVANKESKNVMIYDVGTLPPH</sequence>
<dbReference type="SMART" id="SM00220">
    <property type="entry name" value="S_TKc"/>
    <property type="match status" value="1"/>
</dbReference>
<evidence type="ECO:0000256" key="8">
    <source>
        <dbReference type="SAM" id="MobiDB-lite"/>
    </source>
</evidence>
<evidence type="ECO:0000256" key="7">
    <source>
        <dbReference type="PROSITE-ProRule" id="PRU10141"/>
    </source>
</evidence>
<keyword evidence="3" id="KW-0808">Transferase</keyword>
<proteinExistence type="predicted"/>
<keyword evidence="9" id="KW-0472">Membrane</keyword>
<evidence type="ECO:0000256" key="3">
    <source>
        <dbReference type="ARBA" id="ARBA00022679"/>
    </source>
</evidence>
<evidence type="ECO:0000259" key="10">
    <source>
        <dbReference type="PROSITE" id="PS50011"/>
    </source>
</evidence>
<dbReference type="Gene3D" id="1.10.510.10">
    <property type="entry name" value="Transferase(Phosphotransferase) domain 1"/>
    <property type="match status" value="1"/>
</dbReference>
<organism evidence="11 12">
    <name type="scientific">Actinomycetospora termitidis</name>
    <dbReference type="NCBI Taxonomy" id="3053470"/>
    <lineage>
        <taxon>Bacteria</taxon>
        <taxon>Bacillati</taxon>
        <taxon>Actinomycetota</taxon>
        <taxon>Actinomycetes</taxon>
        <taxon>Pseudonocardiales</taxon>
        <taxon>Pseudonocardiaceae</taxon>
        <taxon>Actinomycetospora</taxon>
    </lineage>
</organism>
<evidence type="ECO:0000256" key="2">
    <source>
        <dbReference type="ARBA" id="ARBA00022527"/>
    </source>
</evidence>
<dbReference type="PROSITE" id="PS00108">
    <property type="entry name" value="PROTEIN_KINASE_ST"/>
    <property type="match status" value="1"/>
</dbReference>
<keyword evidence="5 11" id="KW-0418">Kinase</keyword>
<protein>
    <recommendedName>
        <fullName evidence="1">non-specific serine/threonine protein kinase</fullName>
        <ecNumber evidence="1">2.7.11.1</ecNumber>
    </recommendedName>
</protein>
<dbReference type="SUPFAM" id="SSF50969">
    <property type="entry name" value="YVTN repeat-like/Quinoprotein amine dehydrogenase"/>
    <property type="match status" value="1"/>
</dbReference>
<dbReference type="InterPro" id="IPR019405">
    <property type="entry name" value="Lactonase_7-beta_prop"/>
</dbReference>
<dbReference type="Pfam" id="PF10282">
    <property type="entry name" value="Lactonase"/>
    <property type="match status" value="1"/>
</dbReference>
<gene>
    <name evidence="11" type="ORF">QRT03_23240</name>
</gene>
<keyword evidence="4 7" id="KW-0547">Nucleotide-binding</keyword>
<feature type="transmembrane region" description="Helical" evidence="9">
    <location>
        <begin position="365"/>
        <end position="385"/>
    </location>
</feature>
<evidence type="ECO:0000256" key="5">
    <source>
        <dbReference type="ARBA" id="ARBA00022777"/>
    </source>
</evidence>
<dbReference type="InterPro" id="IPR011009">
    <property type="entry name" value="Kinase-like_dom_sf"/>
</dbReference>
<evidence type="ECO:0000256" key="6">
    <source>
        <dbReference type="ARBA" id="ARBA00022840"/>
    </source>
</evidence>
<dbReference type="PANTHER" id="PTHR43289">
    <property type="entry name" value="MITOGEN-ACTIVATED PROTEIN KINASE KINASE KINASE 20-RELATED"/>
    <property type="match status" value="1"/>
</dbReference>
<feature type="compositionally biased region" description="Gly residues" evidence="8">
    <location>
        <begin position="343"/>
        <end position="356"/>
    </location>
</feature>
<evidence type="ECO:0000313" key="11">
    <source>
        <dbReference type="EMBL" id="MDL5158902.1"/>
    </source>
</evidence>
<feature type="domain" description="Protein kinase" evidence="10">
    <location>
        <begin position="10"/>
        <end position="273"/>
    </location>
</feature>